<dbReference type="EMBL" id="JABBPG010000006">
    <property type="protein sequence ID" value="NOU51871.1"/>
    <property type="molecule type" value="Genomic_DNA"/>
</dbReference>
<dbReference type="RefSeq" id="WP_171626921.1">
    <property type="nucleotide sequence ID" value="NZ_JABBPG010000006.1"/>
</dbReference>
<keyword evidence="2" id="KW-1185">Reference proteome</keyword>
<sequence>MDFNQLNKQRAASFNQQKQLLKKLSAGQTILCETCHKPLKLNLAVEAAQKGQVCCEKGCTQIELEIA</sequence>
<proteinExistence type="predicted"/>
<dbReference type="AlphaFoldDB" id="A0A849VJH0"/>
<name>A0A849VJH0_9GAMM</name>
<comment type="caution">
    <text evidence="1">The sequence shown here is derived from an EMBL/GenBank/DDBJ whole genome shotgun (WGS) entry which is preliminary data.</text>
</comment>
<reference evidence="1 2" key="1">
    <citation type="submission" date="2020-04" db="EMBL/GenBank/DDBJ databases">
        <title>Pseudoalteromonas caenipelagi sp. nov., isolated from a tidal flat.</title>
        <authorList>
            <person name="Park S."/>
            <person name="Yoon J.-H."/>
        </authorList>
    </citation>
    <scope>NUCLEOTIDE SEQUENCE [LARGE SCALE GENOMIC DNA]</scope>
    <source>
        <strain evidence="1 2">JBTF-M23</strain>
    </source>
</reference>
<dbReference type="Proteomes" id="UP000586305">
    <property type="component" value="Unassembled WGS sequence"/>
</dbReference>
<organism evidence="1 2">
    <name type="scientific">Pseudoalteromonas caenipelagi</name>
    <dbReference type="NCBI Taxonomy" id="2726988"/>
    <lineage>
        <taxon>Bacteria</taxon>
        <taxon>Pseudomonadati</taxon>
        <taxon>Pseudomonadota</taxon>
        <taxon>Gammaproteobacteria</taxon>
        <taxon>Alteromonadales</taxon>
        <taxon>Pseudoalteromonadaceae</taxon>
        <taxon>Pseudoalteromonas</taxon>
    </lineage>
</organism>
<gene>
    <name evidence="1" type="ORF">HG263_15145</name>
</gene>
<evidence type="ECO:0000313" key="2">
    <source>
        <dbReference type="Proteomes" id="UP000586305"/>
    </source>
</evidence>
<protein>
    <submittedName>
        <fullName evidence="1">Uncharacterized protein</fullName>
    </submittedName>
</protein>
<accession>A0A849VJH0</accession>
<evidence type="ECO:0000313" key="1">
    <source>
        <dbReference type="EMBL" id="NOU51871.1"/>
    </source>
</evidence>